<proteinExistence type="predicted"/>
<evidence type="ECO:0000313" key="2">
    <source>
        <dbReference type="EMBL" id="ATX82976.1"/>
    </source>
</evidence>
<dbReference type="InterPro" id="IPR013445">
    <property type="entry name" value="CDP_4_6_deHydtase"/>
</dbReference>
<dbReference type="Gene3D" id="3.90.25.10">
    <property type="entry name" value="UDP-galactose 4-epimerase, domain 1"/>
    <property type="match status" value="1"/>
</dbReference>
<accession>A0A2K8LFD0</accession>
<dbReference type="Gene3D" id="3.40.50.720">
    <property type="entry name" value="NAD(P)-binding Rossmann-like Domain"/>
    <property type="match status" value="1"/>
</dbReference>
<dbReference type="SUPFAM" id="SSF51735">
    <property type="entry name" value="NAD(P)-binding Rossmann-fold domains"/>
    <property type="match status" value="1"/>
</dbReference>
<dbReference type="EMBL" id="CP018800">
    <property type="protein sequence ID" value="ATX82976.1"/>
    <property type="molecule type" value="Genomic_DNA"/>
</dbReference>
<evidence type="ECO:0000313" key="3">
    <source>
        <dbReference type="Proteomes" id="UP000231637"/>
    </source>
</evidence>
<dbReference type="RefSeq" id="WP_198507341.1">
    <property type="nucleotide sequence ID" value="NZ_CP018800.1"/>
</dbReference>
<dbReference type="InterPro" id="IPR036291">
    <property type="entry name" value="NAD(P)-bd_dom_sf"/>
</dbReference>
<keyword evidence="3" id="KW-1185">Reference proteome</keyword>
<dbReference type="EC" id="4.2.1.45" evidence="2"/>
<evidence type="ECO:0000259" key="1">
    <source>
        <dbReference type="Pfam" id="PF16363"/>
    </source>
</evidence>
<dbReference type="GO" id="GO:0047733">
    <property type="term" value="F:CDP-glucose 4,6-dehydratase activity"/>
    <property type="evidence" value="ECO:0007669"/>
    <property type="project" value="UniProtKB-EC"/>
</dbReference>
<dbReference type="AlphaFoldDB" id="A0A2K8LFD0"/>
<keyword evidence="2" id="KW-0456">Lyase</keyword>
<gene>
    <name evidence="2" type="ORF">Ga0123462_2141</name>
</gene>
<dbReference type="PANTHER" id="PTHR43000">
    <property type="entry name" value="DTDP-D-GLUCOSE 4,6-DEHYDRATASE-RELATED"/>
    <property type="match status" value="1"/>
</dbReference>
<organism evidence="2 3">
    <name type="scientific">Mariprofundus ferrinatatus</name>
    <dbReference type="NCBI Taxonomy" id="1921087"/>
    <lineage>
        <taxon>Bacteria</taxon>
        <taxon>Pseudomonadati</taxon>
        <taxon>Pseudomonadota</taxon>
        <taxon>Candidatius Mariprofundia</taxon>
        <taxon>Mariprofundales</taxon>
        <taxon>Mariprofundaceae</taxon>
        <taxon>Mariprofundus</taxon>
    </lineage>
</organism>
<name>A0A2K8LFD0_9PROT</name>
<protein>
    <submittedName>
        <fullName evidence="2">CDP-glucose 4,6-dehydratase</fullName>
        <ecNumber evidence="2">4.2.1.45</ecNumber>
    </submittedName>
</protein>
<dbReference type="KEGG" id="mfn:Ga0123462_2141"/>
<sequence>MVTAVSFGDIYQGKRVLITGHTGFKGSWLSVWLNRLGAKVAGIGLDPDTDPEHWQFCQALLDGEIEDHRIDIADIEAVRRIVGAFEPEVVFHLAAQPLVRRSYNMPVETWTTNVIGTVNVLEVCRSVPGLKAIVVVTSDKCYDNRSLDRGYNEEDALGGHDPYSASKAATELVASSYRRSFFSEAEAPLLATARAGNVIGGGDWSEDRLIPDLYRAVAAGSELEIRSPDATRPWQHVLDALSGYLLLGQRLLLGERGCAAAWNFGPDSTGTCSVRELLSRMQVYWPGFSWHVGQEVQLHEAVILQLDIGKAVRELQWQPVWALEQAIANTAEWYSAYLENGEVLSAKQLDTFLDDAHAKGAVWI</sequence>
<dbReference type="Pfam" id="PF16363">
    <property type="entry name" value="GDP_Man_Dehyd"/>
    <property type="match status" value="1"/>
</dbReference>
<reference evidence="2 3" key="1">
    <citation type="submission" date="2016-12" db="EMBL/GenBank/DDBJ databases">
        <title>Isolation and genomic insights into novel planktonic Zetaproteobacteria from stratified waters of the Chesapeake Bay.</title>
        <authorList>
            <person name="McAllister S.M."/>
            <person name="Kato S."/>
            <person name="Chan C.S."/>
            <person name="Chiu B.K."/>
            <person name="Field E.K."/>
        </authorList>
    </citation>
    <scope>NUCLEOTIDE SEQUENCE [LARGE SCALE GENOMIC DNA]</scope>
    <source>
        <strain evidence="2 3">CP-8</strain>
    </source>
</reference>
<dbReference type="InterPro" id="IPR016040">
    <property type="entry name" value="NAD(P)-bd_dom"/>
</dbReference>
<dbReference type="Proteomes" id="UP000231637">
    <property type="component" value="Chromosome"/>
</dbReference>
<feature type="domain" description="NAD(P)-binding" evidence="1">
    <location>
        <begin position="17"/>
        <end position="246"/>
    </location>
</feature>
<dbReference type="NCBIfam" id="TIGR02622">
    <property type="entry name" value="CDP_4_6_dhtase"/>
    <property type="match status" value="1"/>
</dbReference>